<organism evidence="7 8">
    <name type="scientific">Blomia tropicalis</name>
    <name type="common">Mite</name>
    <dbReference type="NCBI Taxonomy" id="40697"/>
    <lineage>
        <taxon>Eukaryota</taxon>
        <taxon>Metazoa</taxon>
        <taxon>Ecdysozoa</taxon>
        <taxon>Arthropoda</taxon>
        <taxon>Chelicerata</taxon>
        <taxon>Arachnida</taxon>
        <taxon>Acari</taxon>
        <taxon>Acariformes</taxon>
        <taxon>Sarcoptiformes</taxon>
        <taxon>Astigmata</taxon>
        <taxon>Glycyphagoidea</taxon>
        <taxon>Echimyopodidae</taxon>
        <taxon>Blomia</taxon>
    </lineage>
</organism>
<feature type="compositionally biased region" description="Polar residues" evidence="5">
    <location>
        <begin position="389"/>
        <end position="401"/>
    </location>
</feature>
<dbReference type="GO" id="GO:0006914">
    <property type="term" value="P:autophagy"/>
    <property type="evidence" value="ECO:0007669"/>
    <property type="project" value="UniProtKB-ARBA"/>
</dbReference>
<gene>
    <name evidence="7" type="ORF">RDWZM_001365</name>
</gene>
<feature type="binding site" evidence="3">
    <location>
        <position position="129"/>
    </location>
    <ligand>
        <name>ATP</name>
        <dbReference type="ChEBI" id="CHEBI:30616"/>
    </ligand>
</feature>
<feature type="region of interest" description="Disordered" evidence="5">
    <location>
        <begin position="384"/>
        <end position="417"/>
    </location>
</feature>
<sequence length="417" mass="47572">MCQCFGRKKDPNQQTLLNHNKQQTEITLSRRHSPNKSKKTRKTITPTTSPKLVDSEEISASKSSAKLLSSPSAMKTTDLTEIFNLPDKDSIDKIVQSNGFVLEDKLGSGTYAIVYRARRQADNLMLACKIMELMNKSRKANLSAKNELFILERINHPHIVKLYKHFMVDVEQCRYVYIFMQLAEGKSLSVFMRKLKSSLPEDECKRLFAQIASGVGHVHEKGIAHRDLKMGNILMDRNNNALIADFGLSRVTYRPSKGGTQMSNKFCGTVPYMAPEILLAKKYTVEYDPFVADVWALGVILYCIVNRGYPFVNNDNLLDQQIEYKVKYSNRISFNPEPQLTDLLTRLLNPNVVNRITTKKLLVHPWIINQVNEINRNIRKANELRESSTSEQSHTRSICNQSTSRKHTSYSSSMSSK</sequence>
<comment type="caution">
    <text evidence="7">The sequence shown here is derived from an EMBL/GenBank/DDBJ whole genome shotgun (WGS) entry which is preliminary data.</text>
</comment>
<evidence type="ECO:0000256" key="1">
    <source>
        <dbReference type="ARBA" id="ARBA00022741"/>
    </source>
</evidence>
<evidence type="ECO:0000259" key="6">
    <source>
        <dbReference type="PROSITE" id="PS50011"/>
    </source>
</evidence>
<keyword evidence="4" id="KW-0418">Kinase</keyword>
<dbReference type="GO" id="GO:0010506">
    <property type="term" value="P:regulation of autophagy"/>
    <property type="evidence" value="ECO:0007669"/>
    <property type="project" value="InterPro"/>
</dbReference>
<dbReference type="Gene3D" id="1.10.510.10">
    <property type="entry name" value="Transferase(Phosphotransferase) domain 1"/>
    <property type="match status" value="1"/>
</dbReference>
<dbReference type="InterPro" id="IPR011009">
    <property type="entry name" value="Kinase-like_dom_sf"/>
</dbReference>
<dbReference type="PANTHER" id="PTHR24348:SF68">
    <property type="entry name" value="SERINE_THREONINE-PROTEIN KINASE ATG1C"/>
    <property type="match status" value="1"/>
</dbReference>
<dbReference type="InterPro" id="IPR045269">
    <property type="entry name" value="Atg1-like"/>
</dbReference>
<evidence type="ECO:0000313" key="8">
    <source>
        <dbReference type="Proteomes" id="UP001142055"/>
    </source>
</evidence>
<dbReference type="OrthoDB" id="6496349at2759"/>
<dbReference type="InterPro" id="IPR008271">
    <property type="entry name" value="Ser/Thr_kinase_AS"/>
</dbReference>
<dbReference type="InterPro" id="IPR017441">
    <property type="entry name" value="Protein_kinase_ATP_BS"/>
</dbReference>
<reference evidence="7" key="1">
    <citation type="submission" date="2022-12" db="EMBL/GenBank/DDBJ databases">
        <title>Genome assemblies of Blomia tropicalis.</title>
        <authorList>
            <person name="Cui Y."/>
        </authorList>
    </citation>
    <scope>NUCLEOTIDE SEQUENCE</scope>
    <source>
        <tissue evidence="7">Adult mites</tissue>
    </source>
</reference>
<dbReference type="PANTHER" id="PTHR24348">
    <property type="entry name" value="SERINE/THREONINE-PROTEIN KINASE UNC-51-RELATED"/>
    <property type="match status" value="1"/>
</dbReference>
<keyword evidence="2 3" id="KW-0067">ATP-binding</keyword>
<keyword evidence="1 3" id="KW-0547">Nucleotide-binding</keyword>
<accession>A0A9Q0RQN4</accession>
<dbReference type="GO" id="GO:0004674">
    <property type="term" value="F:protein serine/threonine kinase activity"/>
    <property type="evidence" value="ECO:0007669"/>
    <property type="project" value="UniProtKB-KW"/>
</dbReference>
<protein>
    <recommendedName>
        <fullName evidence="6">Protein kinase domain-containing protein</fullName>
    </recommendedName>
</protein>
<dbReference type="AlphaFoldDB" id="A0A9Q0RQN4"/>
<comment type="similarity">
    <text evidence="4">Belongs to the protein kinase superfamily.</text>
</comment>
<name>A0A9Q0RQN4_BLOTA</name>
<dbReference type="PROSITE" id="PS00108">
    <property type="entry name" value="PROTEIN_KINASE_ST"/>
    <property type="match status" value="1"/>
</dbReference>
<keyword evidence="4" id="KW-0808">Transferase</keyword>
<keyword evidence="8" id="KW-1185">Reference proteome</keyword>
<dbReference type="SUPFAM" id="SSF56112">
    <property type="entry name" value="Protein kinase-like (PK-like)"/>
    <property type="match status" value="1"/>
</dbReference>
<feature type="domain" description="Protein kinase" evidence="6">
    <location>
        <begin position="100"/>
        <end position="367"/>
    </location>
</feature>
<dbReference type="FunFam" id="1.10.510.10:FF:000571">
    <property type="entry name" value="Maternal embryonic leucine zipper kinase"/>
    <property type="match status" value="1"/>
</dbReference>
<evidence type="ECO:0000256" key="2">
    <source>
        <dbReference type="ARBA" id="ARBA00022840"/>
    </source>
</evidence>
<dbReference type="GO" id="GO:0005524">
    <property type="term" value="F:ATP binding"/>
    <property type="evidence" value="ECO:0007669"/>
    <property type="project" value="UniProtKB-UniRule"/>
</dbReference>
<dbReference type="EMBL" id="JAPWDV010000001">
    <property type="protein sequence ID" value="KAJ6222820.1"/>
    <property type="molecule type" value="Genomic_DNA"/>
</dbReference>
<proteinExistence type="inferred from homology"/>
<dbReference type="Pfam" id="PF00069">
    <property type="entry name" value="Pkinase"/>
    <property type="match status" value="1"/>
</dbReference>
<dbReference type="SMART" id="SM00220">
    <property type="entry name" value="S_TKc"/>
    <property type="match status" value="1"/>
</dbReference>
<dbReference type="GO" id="GO:0005737">
    <property type="term" value="C:cytoplasm"/>
    <property type="evidence" value="ECO:0007669"/>
    <property type="project" value="TreeGrafter"/>
</dbReference>
<evidence type="ECO:0000256" key="3">
    <source>
        <dbReference type="PROSITE-ProRule" id="PRU10141"/>
    </source>
</evidence>
<evidence type="ECO:0000256" key="4">
    <source>
        <dbReference type="RuleBase" id="RU000304"/>
    </source>
</evidence>
<dbReference type="InterPro" id="IPR000719">
    <property type="entry name" value="Prot_kinase_dom"/>
</dbReference>
<feature type="compositionally biased region" description="Basic residues" evidence="5">
    <location>
        <begin position="29"/>
        <end position="42"/>
    </location>
</feature>
<dbReference type="PROSITE" id="PS50011">
    <property type="entry name" value="PROTEIN_KINASE_DOM"/>
    <property type="match status" value="1"/>
</dbReference>
<keyword evidence="4" id="KW-0723">Serine/threonine-protein kinase</keyword>
<feature type="region of interest" description="Disordered" evidence="5">
    <location>
        <begin position="23"/>
        <end position="56"/>
    </location>
</feature>
<dbReference type="Proteomes" id="UP001142055">
    <property type="component" value="Chromosome 1"/>
</dbReference>
<dbReference type="PROSITE" id="PS00107">
    <property type="entry name" value="PROTEIN_KINASE_ATP"/>
    <property type="match status" value="1"/>
</dbReference>
<evidence type="ECO:0000313" key="7">
    <source>
        <dbReference type="EMBL" id="KAJ6222820.1"/>
    </source>
</evidence>
<evidence type="ECO:0000256" key="5">
    <source>
        <dbReference type="SAM" id="MobiDB-lite"/>
    </source>
</evidence>